<dbReference type="InterPro" id="IPR013830">
    <property type="entry name" value="SGNH_hydro"/>
</dbReference>
<sequence length="204" mass="23192">LIGDSILSNFQHSYSYKQYIEPLHCLNFCIQGDQTQNVLWRVLNGELDEIKVKVIVLAVGTHNKHSANEICAGIKKIIQVIKEKQPNAYIIVMSFLLFLANELRRAGEGLLPCGREPNPKRQKHAEVNKLLTSAFTVDSKVIFICPDWDQFLQSDGTISHRDMADYMHPTERAYARFCEPLVEELQNLLQIFLKTNAPPGSPLD</sequence>
<proteinExistence type="inferred from homology"/>
<organism evidence="3">
    <name type="scientific">Schistocephalus solidus</name>
    <name type="common">Tapeworm</name>
    <dbReference type="NCBI Taxonomy" id="70667"/>
    <lineage>
        <taxon>Eukaryota</taxon>
        <taxon>Metazoa</taxon>
        <taxon>Spiralia</taxon>
        <taxon>Lophotrochozoa</taxon>
        <taxon>Platyhelminthes</taxon>
        <taxon>Cestoda</taxon>
        <taxon>Eucestoda</taxon>
        <taxon>Diphyllobothriidea</taxon>
        <taxon>Diphyllobothriidae</taxon>
        <taxon>Schistocephalus</taxon>
    </lineage>
</organism>
<evidence type="ECO:0000313" key="3">
    <source>
        <dbReference type="WBParaSite" id="SSLN_0000746901-mRNA-1"/>
    </source>
</evidence>
<protein>
    <submittedName>
        <fullName evidence="3">Lipase_GDSL domain-containing protein</fullName>
    </submittedName>
</protein>
<dbReference type="AlphaFoldDB" id="A0A183SSM2"/>
<dbReference type="PANTHER" id="PTHR11852:SF0">
    <property type="entry name" value="PLATELET-ACTIVATING FACTOR ACETYLHYDROLASE IB SUBUNIT BETA HOMOLOG"/>
    <property type="match status" value="1"/>
</dbReference>
<feature type="domain" description="SGNH hydrolase-type esterase" evidence="2">
    <location>
        <begin position="2"/>
        <end position="176"/>
    </location>
</feature>
<evidence type="ECO:0000259" key="2">
    <source>
        <dbReference type="Pfam" id="PF13472"/>
    </source>
</evidence>
<dbReference type="PANTHER" id="PTHR11852">
    <property type="entry name" value="PLATELET-ACTIVATING FACTOR ACETYLHYDROLASE"/>
    <property type="match status" value="1"/>
</dbReference>
<dbReference type="SUPFAM" id="SSF52266">
    <property type="entry name" value="SGNH hydrolase"/>
    <property type="match status" value="1"/>
</dbReference>
<evidence type="ECO:0000256" key="1">
    <source>
        <dbReference type="ARBA" id="ARBA00038184"/>
    </source>
</evidence>
<reference evidence="3" key="1">
    <citation type="submission" date="2016-06" db="UniProtKB">
        <authorList>
            <consortium name="WormBaseParasite"/>
        </authorList>
    </citation>
    <scope>IDENTIFICATION</scope>
</reference>
<dbReference type="InterPro" id="IPR036514">
    <property type="entry name" value="SGNH_hydro_sf"/>
</dbReference>
<dbReference type="Gene3D" id="3.40.50.1110">
    <property type="entry name" value="SGNH hydrolase"/>
    <property type="match status" value="1"/>
</dbReference>
<name>A0A183SSM2_SCHSO</name>
<dbReference type="Pfam" id="PF13472">
    <property type="entry name" value="Lipase_GDSL_2"/>
    <property type="match status" value="1"/>
</dbReference>
<comment type="similarity">
    <text evidence="1">Belongs to the 'GDSL' lipolytic enzyme family. Platelet-activating factor acetylhydrolase IB beta/gamma subunits subfamily.</text>
</comment>
<accession>A0A183SSM2</accession>
<dbReference type="WBParaSite" id="SSLN_0000746901-mRNA-1">
    <property type="protein sequence ID" value="SSLN_0000746901-mRNA-1"/>
    <property type="gene ID" value="SSLN_0000746901"/>
</dbReference>